<sequence length="261" mass="28586">PRSPNTSTTFSYPLITPVNPATQEPRLNEQASPLDFSIGAKFVNETLQHAPTSQEPFNTSRLEKKEEISRELNDILQSIQSTSARQVNAPFRKQSILTQSNSNWNNNGPAVTPLNCNVAREAPTANSLGGSASSSEHGLGHELNPIRVVDHTMPPCLLPGAKLHNGSVVFVQNADGTKSVIKLQPDEPELTINDVYSLSNMEGSDVISVDTMRETELNTNPASPVESEQEAMNLKIRNKKRSSPDLQKVVERLKKRVTGLK</sequence>
<protein>
    <submittedName>
        <fullName evidence="2">Uncharacterized protein</fullName>
    </submittedName>
</protein>
<feature type="region of interest" description="Disordered" evidence="1">
    <location>
        <begin position="45"/>
        <end position="65"/>
    </location>
</feature>
<evidence type="ECO:0000313" key="3">
    <source>
        <dbReference type="Proteomes" id="UP000007875"/>
    </source>
</evidence>
<reference evidence="2" key="3">
    <citation type="submission" date="2025-09" db="UniProtKB">
        <authorList>
            <consortium name="Ensembl"/>
        </authorList>
    </citation>
    <scope>IDENTIFICATION</scope>
</reference>
<feature type="compositionally biased region" description="Polar residues" evidence="1">
    <location>
        <begin position="45"/>
        <end position="60"/>
    </location>
</feature>
<feature type="compositionally biased region" description="Polar residues" evidence="1">
    <location>
        <begin position="1"/>
        <end position="11"/>
    </location>
</feature>
<dbReference type="HOGENOM" id="CLU_1067627_0_0_1"/>
<name>H2YKJ2_CIOSA</name>
<evidence type="ECO:0000313" key="2">
    <source>
        <dbReference type="Ensembl" id="ENSCSAVP00000005844.1"/>
    </source>
</evidence>
<feature type="region of interest" description="Disordered" evidence="1">
    <location>
        <begin position="1"/>
        <end position="25"/>
    </location>
</feature>
<accession>H2YKJ2</accession>
<dbReference type="AlphaFoldDB" id="H2YKJ2"/>
<proteinExistence type="predicted"/>
<keyword evidence="3" id="KW-1185">Reference proteome</keyword>
<reference evidence="3" key="1">
    <citation type="submission" date="2003-08" db="EMBL/GenBank/DDBJ databases">
        <authorList>
            <person name="Birren B."/>
            <person name="Nusbaum C."/>
            <person name="Abebe A."/>
            <person name="Abouelleil A."/>
            <person name="Adekoya E."/>
            <person name="Ait-zahra M."/>
            <person name="Allen N."/>
            <person name="Allen T."/>
            <person name="An P."/>
            <person name="Anderson M."/>
            <person name="Anderson S."/>
            <person name="Arachchi H."/>
            <person name="Armbruster J."/>
            <person name="Bachantsang P."/>
            <person name="Baldwin J."/>
            <person name="Barry A."/>
            <person name="Bayul T."/>
            <person name="Blitshsteyn B."/>
            <person name="Bloom T."/>
            <person name="Blye J."/>
            <person name="Boguslavskiy L."/>
            <person name="Borowsky M."/>
            <person name="Boukhgalter B."/>
            <person name="Brunache A."/>
            <person name="Butler J."/>
            <person name="Calixte N."/>
            <person name="Calvo S."/>
            <person name="Camarata J."/>
            <person name="Campo K."/>
            <person name="Chang J."/>
            <person name="Cheshatsang Y."/>
            <person name="Citroen M."/>
            <person name="Collymore A."/>
            <person name="Considine T."/>
            <person name="Cook A."/>
            <person name="Cooke P."/>
            <person name="Corum B."/>
            <person name="Cuomo C."/>
            <person name="David R."/>
            <person name="Dawoe T."/>
            <person name="Degray S."/>
            <person name="Dodge S."/>
            <person name="Dooley K."/>
            <person name="Dorje P."/>
            <person name="Dorjee K."/>
            <person name="Dorris L."/>
            <person name="Duffey N."/>
            <person name="Dupes A."/>
            <person name="Elkins T."/>
            <person name="Engels R."/>
            <person name="Erickson J."/>
            <person name="Farina A."/>
            <person name="Faro S."/>
            <person name="Ferreira P."/>
            <person name="Fischer H."/>
            <person name="Fitzgerald M."/>
            <person name="Foley K."/>
            <person name="Gage D."/>
            <person name="Galagan J."/>
            <person name="Gearin G."/>
            <person name="Gnerre S."/>
            <person name="Gnirke A."/>
            <person name="Goyette A."/>
            <person name="Graham J."/>
            <person name="Grandbois E."/>
            <person name="Gyaltsen K."/>
            <person name="Hafez N."/>
            <person name="Hagopian D."/>
            <person name="Hagos B."/>
            <person name="Hall J."/>
            <person name="Hatcher B."/>
            <person name="Heller A."/>
            <person name="Higgins H."/>
            <person name="Honan T."/>
            <person name="Horn A."/>
            <person name="Houde N."/>
            <person name="Hughes L."/>
            <person name="Hulme W."/>
            <person name="Husby E."/>
            <person name="Iliev I."/>
            <person name="Jaffe D."/>
            <person name="Jones C."/>
            <person name="Kamal M."/>
            <person name="Kamat A."/>
            <person name="Kamvysselis M."/>
            <person name="Karlsson E."/>
            <person name="Kells C."/>
            <person name="Kieu A."/>
            <person name="Kisner P."/>
            <person name="Kodira C."/>
            <person name="Kulbokas E."/>
            <person name="Labutti K."/>
            <person name="Lama D."/>
            <person name="Landers T."/>
            <person name="Leger J."/>
            <person name="Levine S."/>
            <person name="Lewis D."/>
            <person name="Lewis T."/>
            <person name="Lindblad-toh K."/>
            <person name="Liu X."/>
            <person name="Lokyitsang T."/>
            <person name="Lokyitsang Y."/>
            <person name="Lucien O."/>
            <person name="Lui A."/>
            <person name="Ma L.J."/>
            <person name="Mabbitt R."/>
            <person name="Macdonald J."/>
            <person name="Maclean C."/>
            <person name="Major J."/>
            <person name="Manning J."/>
            <person name="Marabella R."/>
            <person name="Maru K."/>
            <person name="Matthews C."/>
            <person name="Mauceli E."/>
            <person name="Mccarthy M."/>
            <person name="Mcdonough S."/>
            <person name="Mcghee T."/>
            <person name="Meldrim J."/>
            <person name="Meneus L."/>
            <person name="Mesirov J."/>
            <person name="Mihalev A."/>
            <person name="Mihova T."/>
            <person name="Mikkelsen T."/>
            <person name="Mlenga V."/>
            <person name="Moru K."/>
            <person name="Mozes J."/>
            <person name="Mulrain L."/>
            <person name="Munson G."/>
            <person name="Naylor J."/>
            <person name="Newes C."/>
            <person name="Nguyen C."/>
            <person name="Nguyen N."/>
            <person name="Nguyen T."/>
            <person name="Nicol R."/>
            <person name="Nielsen C."/>
            <person name="Nizzari M."/>
            <person name="Norbu C."/>
            <person name="Norbu N."/>
            <person name="O'donnell P."/>
            <person name="Okoawo O."/>
            <person name="O'leary S."/>
            <person name="Omotosho B."/>
            <person name="O'neill K."/>
            <person name="Osman S."/>
            <person name="Parker S."/>
            <person name="Perrin D."/>
            <person name="Phunkhang P."/>
            <person name="Piqani B."/>
            <person name="Purcell S."/>
            <person name="Rachupka T."/>
            <person name="Ramasamy U."/>
            <person name="Rameau R."/>
            <person name="Ray V."/>
            <person name="Raymond C."/>
            <person name="Retta R."/>
            <person name="Richardson S."/>
            <person name="Rise C."/>
            <person name="Rodriguez J."/>
            <person name="Rogers J."/>
            <person name="Rogov P."/>
            <person name="Rutman M."/>
            <person name="Schupbach R."/>
            <person name="Seaman C."/>
            <person name="Settipalli S."/>
            <person name="Sharpe T."/>
            <person name="Sheridan J."/>
            <person name="Sherpa N."/>
            <person name="Shi J."/>
            <person name="Smirnov S."/>
            <person name="Smith C."/>
            <person name="Sougnez C."/>
            <person name="Spencer B."/>
            <person name="Stalker J."/>
            <person name="Stange-thomann N."/>
            <person name="Stavropoulos S."/>
            <person name="Stetson K."/>
            <person name="Stone C."/>
            <person name="Stone S."/>
            <person name="Stubbs M."/>
            <person name="Talamas J."/>
            <person name="Tchuinga P."/>
            <person name="Tenzing P."/>
            <person name="Tesfaye S."/>
            <person name="Theodore J."/>
            <person name="Thoulutsang Y."/>
            <person name="Topham K."/>
            <person name="Towey S."/>
            <person name="Tsamla T."/>
            <person name="Tsomo N."/>
            <person name="Vallee D."/>
            <person name="Vassiliev H."/>
            <person name="Venkataraman V."/>
            <person name="Vinson J."/>
            <person name="Vo A."/>
            <person name="Wade C."/>
            <person name="Wang S."/>
            <person name="Wangchuk T."/>
            <person name="Wangdi T."/>
            <person name="Whittaker C."/>
            <person name="Wilkinson J."/>
            <person name="Wu Y."/>
            <person name="Wyman D."/>
            <person name="Yadav S."/>
            <person name="Yang S."/>
            <person name="Yang X."/>
            <person name="Yeager S."/>
            <person name="Yee E."/>
            <person name="Young G."/>
            <person name="Zainoun J."/>
            <person name="Zembeck L."/>
            <person name="Zimmer A."/>
            <person name="Zody M."/>
            <person name="Lander E."/>
        </authorList>
    </citation>
    <scope>NUCLEOTIDE SEQUENCE [LARGE SCALE GENOMIC DNA]</scope>
</reference>
<reference evidence="2" key="2">
    <citation type="submission" date="2025-08" db="UniProtKB">
        <authorList>
            <consortium name="Ensembl"/>
        </authorList>
    </citation>
    <scope>IDENTIFICATION</scope>
</reference>
<organism evidence="2 3">
    <name type="scientific">Ciona savignyi</name>
    <name type="common">Pacific transparent sea squirt</name>
    <dbReference type="NCBI Taxonomy" id="51511"/>
    <lineage>
        <taxon>Eukaryota</taxon>
        <taxon>Metazoa</taxon>
        <taxon>Chordata</taxon>
        <taxon>Tunicata</taxon>
        <taxon>Ascidiacea</taxon>
        <taxon>Phlebobranchia</taxon>
        <taxon>Cionidae</taxon>
        <taxon>Ciona</taxon>
    </lineage>
</organism>
<dbReference type="Ensembl" id="ENSCSAVT00000005919.1">
    <property type="protein sequence ID" value="ENSCSAVP00000005844.1"/>
    <property type="gene ID" value="ENSCSAVG00000003491.1"/>
</dbReference>
<dbReference type="InParanoid" id="H2YKJ2"/>
<evidence type="ECO:0000256" key="1">
    <source>
        <dbReference type="SAM" id="MobiDB-lite"/>
    </source>
</evidence>
<dbReference type="Proteomes" id="UP000007875">
    <property type="component" value="Unassembled WGS sequence"/>
</dbReference>